<dbReference type="Proteomes" id="UP001054945">
    <property type="component" value="Unassembled WGS sequence"/>
</dbReference>
<gene>
    <name evidence="1" type="ORF">CEXT_334451</name>
</gene>
<accession>A0AAV4WY21</accession>
<evidence type="ECO:0000313" key="2">
    <source>
        <dbReference type="Proteomes" id="UP001054945"/>
    </source>
</evidence>
<comment type="caution">
    <text evidence="1">The sequence shown here is derived from an EMBL/GenBank/DDBJ whole genome shotgun (WGS) entry which is preliminary data.</text>
</comment>
<dbReference type="EMBL" id="BPLR01016850">
    <property type="protein sequence ID" value="GIY86840.1"/>
    <property type="molecule type" value="Genomic_DNA"/>
</dbReference>
<name>A0AAV4WY21_CAEEX</name>
<reference evidence="1 2" key="1">
    <citation type="submission" date="2021-06" db="EMBL/GenBank/DDBJ databases">
        <title>Caerostris extrusa draft genome.</title>
        <authorList>
            <person name="Kono N."/>
            <person name="Arakawa K."/>
        </authorList>
    </citation>
    <scope>NUCLEOTIDE SEQUENCE [LARGE SCALE GENOMIC DNA]</scope>
</reference>
<dbReference type="AlphaFoldDB" id="A0AAV4WY21"/>
<protein>
    <submittedName>
        <fullName evidence="1">Uncharacterized protein</fullName>
    </submittedName>
</protein>
<proteinExistence type="predicted"/>
<sequence>MATSTNQPKLPEFRTAMFHMIPLNLAALGDWREIWSPSESINLFPLEPLHPVIICWLAGLGIRSKHLAACQVKGNLNCCTQMRRTNCLESTNTGRFFDVQSRLLYQRVFEKSV</sequence>
<evidence type="ECO:0000313" key="1">
    <source>
        <dbReference type="EMBL" id="GIY86840.1"/>
    </source>
</evidence>
<organism evidence="1 2">
    <name type="scientific">Caerostris extrusa</name>
    <name type="common">Bark spider</name>
    <name type="synonym">Caerostris bankana</name>
    <dbReference type="NCBI Taxonomy" id="172846"/>
    <lineage>
        <taxon>Eukaryota</taxon>
        <taxon>Metazoa</taxon>
        <taxon>Ecdysozoa</taxon>
        <taxon>Arthropoda</taxon>
        <taxon>Chelicerata</taxon>
        <taxon>Arachnida</taxon>
        <taxon>Araneae</taxon>
        <taxon>Araneomorphae</taxon>
        <taxon>Entelegynae</taxon>
        <taxon>Araneoidea</taxon>
        <taxon>Araneidae</taxon>
        <taxon>Caerostris</taxon>
    </lineage>
</organism>
<keyword evidence="2" id="KW-1185">Reference proteome</keyword>